<dbReference type="Pfam" id="PF03992">
    <property type="entry name" value="ABM"/>
    <property type="match status" value="1"/>
</dbReference>
<name>A0A6I6SL53_9GAMM</name>
<evidence type="ECO:0000313" key="3">
    <source>
        <dbReference type="Proteomes" id="UP000464013"/>
    </source>
</evidence>
<feature type="domain" description="ABM" evidence="1">
    <location>
        <begin position="27"/>
        <end position="82"/>
    </location>
</feature>
<dbReference type="AlphaFoldDB" id="A0A6I6SL53"/>
<dbReference type="Proteomes" id="UP000464013">
    <property type="component" value="Chromosome"/>
</dbReference>
<keyword evidence="2" id="KW-0503">Monooxygenase</keyword>
<evidence type="ECO:0000313" key="2">
    <source>
        <dbReference type="EMBL" id="QHC51339.1"/>
    </source>
</evidence>
<dbReference type="InterPro" id="IPR007138">
    <property type="entry name" value="ABM_dom"/>
</dbReference>
<proteinExistence type="predicted"/>
<gene>
    <name evidence="2" type="ORF">EKK97_19470</name>
</gene>
<dbReference type="EMBL" id="CP035042">
    <property type="protein sequence ID" value="QHC51339.1"/>
    <property type="molecule type" value="Genomic_DNA"/>
</dbReference>
<dbReference type="InterPro" id="IPR052936">
    <property type="entry name" value="Jasmonate_Hydroxylase-like"/>
</dbReference>
<dbReference type="InterPro" id="IPR011008">
    <property type="entry name" value="Dimeric_a/b-barrel"/>
</dbReference>
<protein>
    <submittedName>
        <fullName evidence="2">Antibiotic biosynthesis monooxygenase</fullName>
    </submittedName>
</protein>
<dbReference type="OrthoDB" id="9797060at2"/>
<keyword evidence="3" id="KW-1185">Reference proteome</keyword>
<dbReference type="PANTHER" id="PTHR37811">
    <property type="entry name" value="BLL5343 PROTEIN"/>
    <property type="match status" value="1"/>
</dbReference>
<dbReference type="PANTHER" id="PTHR37811:SF2">
    <property type="entry name" value="ABM DOMAIN-CONTAINING PROTEIN"/>
    <property type="match status" value="1"/>
</dbReference>
<reference evidence="2 3" key="1">
    <citation type="submission" date="2019-01" db="EMBL/GenBank/DDBJ databases">
        <title>Complete genome of a denitifying bacterium Halomons sp. BC-M4-5.</title>
        <authorList>
            <person name="Wang L."/>
            <person name="Shao Z."/>
        </authorList>
    </citation>
    <scope>NUCLEOTIDE SEQUENCE [LARGE SCALE GENOMIC DNA]</scope>
    <source>
        <strain evidence="2 3">BC-M4-5</strain>
    </source>
</reference>
<dbReference type="RefSeq" id="WP_159554480.1">
    <property type="nucleotide sequence ID" value="NZ_CP035042.1"/>
</dbReference>
<dbReference type="KEGG" id="htx:EKK97_19470"/>
<organism evidence="2 3">
    <name type="scientific">Billgrantia tianxiuensis</name>
    <dbReference type="NCBI Taxonomy" id="2497861"/>
    <lineage>
        <taxon>Bacteria</taxon>
        <taxon>Pseudomonadati</taxon>
        <taxon>Pseudomonadota</taxon>
        <taxon>Gammaproteobacteria</taxon>
        <taxon>Oceanospirillales</taxon>
        <taxon>Halomonadaceae</taxon>
        <taxon>Billgrantia</taxon>
    </lineage>
</organism>
<dbReference type="Gene3D" id="3.30.70.100">
    <property type="match status" value="1"/>
</dbReference>
<keyword evidence="2" id="KW-0560">Oxidoreductase</keyword>
<dbReference type="GO" id="GO:0004497">
    <property type="term" value="F:monooxygenase activity"/>
    <property type="evidence" value="ECO:0007669"/>
    <property type="project" value="UniProtKB-KW"/>
</dbReference>
<evidence type="ECO:0000259" key="1">
    <source>
        <dbReference type="Pfam" id="PF03992"/>
    </source>
</evidence>
<accession>A0A6I6SL53</accession>
<dbReference type="SUPFAM" id="SSF54909">
    <property type="entry name" value="Dimeric alpha+beta barrel"/>
    <property type="match status" value="1"/>
</dbReference>
<sequence>MTLIANTPEPPYYAVIFTSLRTPEDHGYGLMAERMAELAAQQPGFLGMESARDELGVTVSYWESLEAIAQWKRQVEHREAQRLGRSDWYAAYRVRVARVERDYGFGEQDAI</sequence>